<name>A0A2K9NRE0_BACTC</name>
<dbReference type="OrthoDB" id="9803832at2"/>
<gene>
    <name evidence="1" type="ORF">C0V70_08135</name>
</gene>
<sequence length="122" mass="13379">MINLVANTAVILVAVLHIYFLYLEMFQWTKPLGLKIFRNDAEFANKSAVLAANQGLYNGFLAAGLIWSAMASGNEALHLKIFFLGCVIVAGLYGGYSANKKIFFIQALPALIALALVLNMYF</sequence>
<reference evidence="1 2" key="1">
    <citation type="submission" date="2018-01" db="EMBL/GenBank/DDBJ databases">
        <title>Complete genome sequence of Bacteriovorax stolpii DSM12778.</title>
        <authorList>
            <person name="Tang B."/>
            <person name="Chang J."/>
        </authorList>
    </citation>
    <scope>NUCLEOTIDE SEQUENCE [LARGE SCALE GENOMIC DNA]</scope>
    <source>
        <strain evidence="1 2">DSM 12778</strain>
    </source>
</reference>
<dbReference type="PANTHER" id="PTHR38446">
    <property type="entry name" value="BLL0914 PROTEIN"/>
    <property type="match status" value="1"/>
</dbReference>
<dbReference type="AlphaFoldDB" id="A0A2K9NRE0"/>
<dbReference type="InterPro" id="IPR009732">
    <property type="entry name" value="DUF1304"/>
</dbReference>
<evidence type="ECO:0000313" key="2">
    <source>
        <dbReference type="Proteomes" id="UP000235584"/>
    </source>
</evidence>
<dbReference type="PANTHER" id="PTHR38446:SF1">
    <property type="entry name" value="BLL0914 PROTEIN"/>
    <property type="match status" value="1"/>
</dbReference>
<organism evidence="1 2">
    <name type="scientific">Bacteriovorax stolpii</name>
    <name type="common">Bdellovibrio stolpii</name>
    <dbReference type="NCBI Taxonomy" id="960"/>
    <lineage>
        <taxon>Bacteria</taxon>
        <taxon>Pseudomonadati</taxon>
        <taxon>Bdellovibrionota</taxon>
        <taxon>Bacteriovoracia</taxon>
        <taxon>Bacteriovoracales</taxon>
        <taxon>Bacteriovoracaceae</taxon>
        <taxon>Bacteriovorax</taxon>
    </lineage>
</organism>
<keyword evidence="2" id="KW-1185">Reference proteome</keyword>
<dbReference type="EMBL" id="CP025704">
    <property type="protein sequence ID" value="AUN98077.1"/>
    <property type="molecule type" value="Genomic_DNA"/>
</dbReference>
<dbReference type="KEGG" id="bsto:C0V70_08135"/>
<proteinExistence type="predicted"/>
<evidence type="ECO:0000313" key="1">
    <source>
        <dbReference type="EMBL" id="AUN98077.1"/>
    </source>
</evidence>
<dbReference type="Proteomes" id="UP000235584">
    <property type="component" value="Chromosome"/>
</dbReference>
<protein>
    <submittedName>
        <fullName evidence="1">DUF1304 domain-containing protein</fullName>
    </submittedName>
</protein>
<dbReference type="Pfam" id="PF06993">
    <property type="entry name" value="DUF1304"/>
    <property type="match status" value="1"/>
</dbReference>
<accession>A0A2K9NRE0</accession>